<evidence type="ECO:0000313" key="1">
    <source>
        <dbReference type="EMBL" id="GME88333.1"/>
    </source>
</evidence>
<protein>
    <submittedName>
        <fullName evidence="1">Unnamed protein product</fullName>
    </submittedName>
</protein>
<dbReference type="EMBL" id="BSXV01000262">
    <property type="protein sequence ID" value="GME88333.1"/>
    <property type="molecule type" value="Genomic_DNA"/>
</dbReference>
<proteinExistence type="predicted"/>
<comment type="caution">
    <text evidence="1">The sequence shown here is derived from an EMBL/GenBank/DDBJ whole genome shotgun (WGS) entry which is preliminary data.</text>
</comment>
<keyword evidence="2" id="KW-1185">Reference proteome</keyword>
<gene>
    <name evidence="1" type="ORF">Cboi01_000084400</name>
</gene>
<organism evidence="1 2">
    <name type="scientific">Candida boidinii</name>
    <name type="common">Yeast</name>
    <dbReference type="NCBI Taxonomy" id="5477"/>
    <lineage>
        <taxon>Eukaryota</taxon>
        <taxon>Fungi</taxon>
        <taxon>Dikarya</taxon>
        <taxon>Ascomycota</taxon>
        <taxon>Saccharomycotina</taxon>
        <taxon>Pichiomycetes</taxon>
        <taxon>Pichiales</taxon>
        <taxon>Pichiaceae</taxon>
        <taxon>Ogataea</taxon>
        <taxon>Ogataea/Candida clade</taxon>
    </lineage>
</organism>
<reference evidence="1" key="1">
    <citation type="submission" date="2023-04" db="EMBL/GenBank/DDBJ databases">
        <title>Candida boidinii NBRC 1967.</title>
        <authorList>
            <person name="Ichikawa N."/>
            <person name="Sato H."/>
            <person name="Tonouchi N."/>
        </authorList>
    </citation>
    <scope>NUCLEOTIDE SEQUENCE</scope>
    <source>
        <strain evidence="1">NBRC 1967</strain>
    </source>
</reference>
<accession>A0ACB5TGI9</accession>
<sequence>MIIKYKQSKERVSQIPLISTNLTQDNEIDEEVKKLYNEVQYLDKEFKVSDGKFQFNFIKNNNNNNNSLEEEDDDHNIKIFNNKEFELDPQIDIDNATENLQELSEDIGKINKKDNVENFTKLINYQDMFNKLNEFNNDKLININCKDKWLPQNVTVNFGKVLFEKSEKDEKEIKENKINNDNRISYFHSNLPEINNKISELPLLNKEAHLFGSSGGIINQCLYYLQIRLTPDAYSKFNNFLNYPNIEIWIEMDKKGNHLRIIENGSSVYVLERETSLIYPIPSMEYDMKFQSSYNSLLNHDLIENENENVNVNDKDKDKIKKNEKTKISVNNQLALNNLIKKCESLRINFNEFGSLQKFLHSIKTKVNVNIKDENIPYLLTNVNIRRSIDIDFDGEDIIYEVVTDHNNNKRYEVTLACTNETNENGEIPIEGFKKFVDNSFKFLKFIN</sequence>
<name>A0ACB5TGI9_CANBO</name>
<evidence type="ECO:0000313" key="2">
    <source>
        <dbReference type="Proteomes" id="UP001165101"/>
    </source>
</evidence>
<dbReference type="Proteomes" id="UP001165101">
    <property type="component" value="Unassembled WGS sequence"/>
</dbReference>